<dbReference type="Gene3D" id="4.10.400.10">
    <property type="entry name" value="Low-density Lipoprotein Receptor"/>
    <property type="match status" value="2"/>
</dbReference>
<dbReference type="STRING" id="283909.R7VAS2"/>
<dbReference type="OMA" id="MANCLDS"/>
<name>R7VAS2_CAPTE</name>
<keyword evidence="7" id="KW-0675">Receptor</keyword>
<reference evidence="12" key="1">
    <citation type="submission" date="2012-12" db="EMBL/GenBank/DDBJ databases">
        <authorList>
            <person name="Hellsten U."/>
            <person name="Grimwood J."/>
            <person name="Chapman J.A."/>
            <person name="Shapiro H."/>
            <person name="Aerts A."/>
            <person name="Otillar R.P."/>
            <person name="Terry A.Y."/>
            <person name="Boore J.L."/>
            <person name="Simakov O."/>
            <person name="Marletaz F."/>
            <person name="Cho S.-J."/>
            <person name="Edsinger-Gonzales E."/>
            <person name="Havlak P."/>
            <person name="Kuo D.-H."/>
            <person name="Larsson T."/>
            <person name="Lv J."/>
            <person name="Arendt D."/>
            <person name="Savage R."/>
            <person name="Osoegawa K."/>
            <person name="de Jong P."/>
            <person name="Lindberg D.R."/>
            <person name="Seaver E.C."/>
            <person name="Weisblat D.A."/>
            <person name="Putnam N.H."/>
            <person name="Grigoriev I.V."/>
            <person name="Rokhsar D.S."/>
        </authorList>
    </citation>
    <scope>NUCLEOTIDE SEQUENCE</scope>
    <source>
        <strain evidence="12">I ESC-2004</strain>
    </source>
</reference>
<dbReference type="Proteomes" id="UP000014760">
    <property type="component" value="Unassembled WGS sequence"/>
</dbReference>
<dbReference type="EMBL" id="AMQN01039293">
    <property type="status" value="NOT_ANNOTATED_CDS"/>
    <property type="molecule type" value="Genomic_DNA"/>
</dbReference>
<keyword evidence="4" id="KW-1133">Transmembrane helix</keyword>
<keyword evidence="3" id="KW-0677">Repeat</keyword>
<evidence type="ECO:0000313" key="11">
    <source>
        <dbReference type="EnsemblMetazoa" id="CapteP205500"/>
    </source>
</evidence>
<evidence type="ECO:0000313" key="12">
    <source>
        <dbReference type="Proteomes" id="UP000014760"/>
    </source>
</evidence>
<feature type="disulfide bond" evidence="9">
    <location>
        <begin position="69"/>
        <end position="84"/>
    </location>
</feature>
<evidence type="ECO:0000256" key="4">
    <source>
        <dbReference type="ARBA" id="ARBA00022989"/>
    </source>
</evidence>
<evidence type="ECO:0000256" key="1">
    <source>
        <dbReference type="ARBA" id="ARBA00004167"/>
    </source>
</evidence>
<dbReference type="InterPro" id="IPR051221">
    <property type="entry name" value="LDLR-related"/>
</dbReference>
<evidence type="ECO:0000313" key="10">
    <source>
        <dbReference type="EMBL" id="ELU13441.1"/>
    </source>
</evidence>
<reference evidence="10 12" key="2">
    <citation type="journal article" date="2013" name="Nature">
        <title>Insights into bilaterian evolution from three spiralian genomes.</title>
        <authorList>
            <person name="Simakov O."/>
            <person name="Marletaz F."/>
            <person name="Cho S.J."/>
            <person name="Edsinger-Gonzales E."/>
            <person name="Havlak P."/>
            <person name="Hellsten U."/>
            <person name="Kuo D.H."/>
            <person name="Larsson T."/>
            <person name="Lv J."/>
            <person name="Arendt D."/>
            <person name="Savage R."/>
            <person name="Osoegawa K."/>
            <person name="de Jong P."/>
            <person name="Grimwood J."/>
            <person name="Chapman J.A."/>
            <person name="Shapiro H."/>
            <person name="Aerts A."/>
            <person name="Otillar R.P."/>
            <person name="Terry A.Y."/>
            <person name="Boore J.L."/>
            <person name="Grigoriev I.V."/>
            <person name="Lindberg D.R."/>
            <person name="Seaver E.C."/>
            <person name="Weisblat D.A."/>
            <person name="Putnam N.H."/>
            <person name="Rokhsar D.S."/>
        </authorList>
    </citation>
    <scope>NUCLEOTIDE SEQUENCE</scope>
    <source>
        <strain evidence="10 12">I ESC-2004</strain>
    </source>
</reference>
<keyword evidence="12" id="KW-1185">Reference proteome</keyword>
<dbReference type="PROSITE" id="PS50068">
    <property type="entry name" value="LDLRA_2"/>
    <property type="match status" value="2"/>
</dbReference>
<sequence length="156" mass="16184">MAMKTAMVIDWNYLVIYVHVCKIVLTLLQGVDKTPTPTTGSTQAPTPSPACDGFLCANSGVCIPSDWECDDYDDCGDNSDEAGCGGGGGNTPAPTPSPACDGFLCANSGVCIPSDWECDDYDDCGDNSDEAGCGGGTNVDKFIFGGCIAVIYHEVE</sequence>
<dbReference type="PRINTS" id="PR00261">
    <property type="entry name" value="LDLRECEPTOR"/>
</dbReference>
<accession>R7VAS2</accession>
<comment type="caution">
    <text evidence="9">Lacks conserved residue(s) required for the propagation of feature annotation.</text>
</comment>
<dbReference type="GO" id="GO:0006898">
    <property type="term" value="P:receptor-mediated endocytosis"/>
    <property type="evidence" value="ECO:0007669"/>
    <property type="project" value="TreeGrafter"/>
</dbReference>
<keyword evidence="6 9" id="KW-1015">Disulfide bond</keyword>
<comment type="subcellular location">
    <subcellularLocation>
        <location evidence="1">Membrane</location>
        <topology evidence="1">Single-pass membrane protein</topology>
    </subcellularLocation>
</comment>
<proteinExistence type="predicted"/>
<dbReference type="CDD" id="cd00112">
    <property type="entry name" value="LDLa"/>
    <property type="match status" value="2"/>
</dbReference>
<evidence type="ECO:0000256" key="9">
    <source>
        <dbReference type="PROSITE-ProRule" id="PRU00124"/>
    </source>
</evidence>
<gene>
    <name evidence="10" type="ORF">CAPTEDRAFT_205500</name>
</gene>
<dbReference type="EMBL" id="KB295222">
    <property type="protein sequence ID" value="ELU13441.1"/>
    <property type="molecule type" value="Genomic_DNA"/>
</dbReference>
<dbReference type="AlphaFoldDB" id="R7VAS2"/>
<dbReference type="GO" id="GO:0042562">
    <property type="term" value="F:hormone binding"/>
    <property type="evidence" value="ECO:0007669"/>
    <property type="project" value="TreeGrafter"/>
</dbReference>
<dbReference type="GO" id="GO:0043235">
    <property type="term" value="C:receptor complex"/>
    <property type="evidence" value="ECO:0007669"/>
    <property type="project" value="TreeGrafter"/>
</dbReference>
<dbReference type="HOGENOM" id="CLU_1688390_0_0_1"/>
<evidence type="ECO:0000256" key="7">
    <source>
        <dbReference type="ARBA" id="ARBA00023170"/>
    </source>
</evidence>
<dbReference type="InterPro" id="IPR002172">
    <property type="entry name" value="LDrepeatLR_classA_rpt"/>
</dbReference>
<feature type="disulfide bond" evidence="9">
    <location>
        <begin position="118"/>
        <end position="133"/>
    </location>
</feature>
<evidence type="ECO:0000256" key="6">
    <source>
        <dbReference type="ARBA" id="ARBA00023157"/>
    </source>
</evidence>
<dbReference type="InterPro" id="IPR036055">
    <property type="entry name" value="LDL_receptor-like_sf"/>
</dbReference>
<protein>
    <submittedName>
        <fullName evidence="10 11">Uncharacterized protein</fullName>
    </submittedName>
</protein>
<evidence type="ECO:0000256" key="2">
    <source>
        <dbReference type="ARBA" id="ARBA00022692"/>
    </source>
</evidence>
<keyword evidence="8" id="KW-0325">Glycoprotein</keyword>
<evidence type="ECO:0000256" key="3">
    <source>
        <dbReference type="ARBA" id="ARBA00022737"/>
    </source>
</evidence>
<evidence type="ECO:0000256" key="8">
    <source>
        <dbReference type="ARBA" id="ARBA00023180"/>
    </source>
</evidence>
<reference evidence="11" key="3">
    <citation type="submission" date="2015-06" db="UniProtKB">
        <authorList>
            <consortium name="EnsemblMetazoa"/>
        </authorList>
    </citation>
    <scope>IDENTIFICATION</scope>
</reference>
<dbReference type="InterPro" id="IPR023415">
    <property type="entry name" value="LDLR_class-A_CS"/>
</dbReference>
<dbReference type="EnsemblMetazoa" id="CapteT205500">
    <property type="protein sequence ID" value="CapteP205500"/>
    <property type="gene ID" value="CapteG205500"/>
</dbReference>
<organism evidence="10">
    <name type="scientific">Capitella teleta</name>
    <name type="common">Polychaete worm</name>
    <dbReference type="NCBI Taxonomy" id="283909"/>
    <lineage>
        <taxon>Eukaryota</taxon>
        <taxon>Metazoa</taxon>
        <taxon>Spiralia</taxon>
        <taxon>Lophotrochozoa</taxon>
        <taxon>Annelida</taxon>
        <taxon>Polychaeta</taxon>
        <taxon>Sedentaria</taxon>
        <taxon>Scolecida</taxon>
        <taxon>Capitellidae</taxon>
        <taxon>Capitella</taxon>
    </lineage>
</organism>
<dbReference type="PANTHER" id="PTHR22722:SF14">
    <property type="entry name" value="MEGALIN, ISOFORM A"/>
    <property type="match status" value="1"/>
</dbReference>
<keyword evidence="5" id="KW-0472">Membrane</keyword>
<dbReference type="GO" id="GO:0016324">
    <property type="term" value="C:apical plasma membrane"/>
    <property type="evidence" value="ECO:0007669"/>
    <property type="project" value="TreeGrafter"/>
</dbReference>
<keyword evidence="2" id="KW-0812">Transmembrane</keyword>
<evidence type="ECO:0000256" key="5">
    <source>
        <dbReference type="ARBA" id="ARBA00023136"/>
    </source>
</evidence>
<dbReference type="Pfam" id="PF00057">
    <property type="entry name" value="Ldl_recept_a"/>
    <property type="match status" value="2"/>
</dbReference>
<dbReference type="PANTHER" id="PTHR22722">
    <property type="entry name" value="LOW-DENSITY LIPOPROTEIN RECEPTOR-RELATED PROTEIN 2-RELATED"/>
    <property type="match status" value="1"/>
</dbReference>
<dbReference type="SUPFAM" id="SSF57424">
    <property type="entry name" value="LDL receptor-like module"/>
    <property type="match status" value="2"/>
</dbReference>
<dbReference type="PROSITE" id="PS01209">
    <property type="entry name" value="LDLRA_1"/>
    <property type="match status" value="2"/>
</dbReference>
<dbReference type="SMART" id="SM00192">
    <property type="entry name" value="LDLa"/>
    <property type="match status" value="2"/>
</dbReference>